<name>A0A7M5WW15_9CNID</name>
<feature type="compositionally biased region" description="Basic and acidic residues" evidence="11">
    <location>
        <begin position="568"/>
        <end position="578"/>
    </location>
</feature>
<evidence type="ECO:0000313" key="12">
    <source>
        <dbReference type="EnsemblMetazoa" id="CLYHEMP013633.1"/>
    </source>
</evidence>
<dbReference type="RefSeq" id="XP_066919467.1">
    <property type="nucleotide sequence ID" value="XM_067063366.1"/>
</dbReference>
<evidence type="ECO:0000256" key="9">
    <source>
        <dbReference type="ARBA" id="ARBA00022989"/>
    </source>
</evidence>
<evidence type="ECO:0000256" key="11">
    <source>
        <dbReference type="SAM" id="MobiDB-lite"/>
    </source>
</evidence>
<evidence type="ECO:0000256" key="7">
    <source>
        <dbReference type="ARBA" id="ARBA00022737"/>
    </source>
</evidence>
<feature type="compositionally biased region" description="Low complexity" evidence="11">
    <location>
        <begin position="614"/>
        <end position="625"/>
    </location>
</feature>
<dbReference type="PANTHER" id="PTHR23085">
    <property type="entry name" value="GH28348P"/>
    <property type="match status" value="1"/>
</dbReference>
<evidence type="ECO:0000256" key="8">
    <source>
        <dbReference type="ARBA" id="ARBA00022824"/>
    </source>
</evidence>
<feature type="region of interest" description="Disordered" evidence="11">
    <location>
        <begin position="611"/>
        <end position="632"/>
    </location>
</feature>
<evidence type="ECO:0000256" key="10">
    <source>
        <dbReference type="ARBA" id="ARBA00023136"/>
    </source>
</evidence>
<dbReference type="Gene3D" id="2.20.110.10">
    <property type="entry name" value="Histone H3 K4-specific methyltransferase SET7/9 N-terminal domain"/>
    <property type="match status" value="4"/>
</dbReference>
<comment type="similarity">
    <text evidence="4">Belongs to the junctophilin family.</text>
</comment>
<keyword evidence="10" id="KW-0472">Membrane</keyword>
<keyword evidence="6" id="KW-0812">Transmembrane</keyword>
<sequence length="716" mass="79430">MSGGTFEFDDGGYYCGEWKDGEASGYGVCTGPESLGKFEGLWESGIEVSGVYTWPNGTKYKGQWKEGQRQGFGKEYFCSLEYSGEWMCGLKHGSGIILTGKNKRPCFEGTWRNGLQDGHGVEIYKEGGFFAGQWKEGFRHGYGIRGWADLDKLQDGAVSIRQMLSNNISPRSSRGATISGSSEFEIERPAVVTKTLSSPTLNHQSTLDIVTGKLENDITDVQIPAKPRQRVSVFQMMINNFKKPELMDSIDEHRNELYKGAWEGDMRHGPGICFYEDGSKFIGQWKDNHRHGYGLFIDHLGEKSGGKWYNDTLILMTRRNNIKLPMVKKKIKRSVLDAIEAAEKASKKTRLAITRGLAARKLAEEAETASMIAAGDAEKAQDFRRKFTLHPLLKESLRNLNHNLNENSDDSSTESLNLKHKSTPNLQVNDSPSGSMRRKRHSFSSLISNQHERIHKKSSSFLTPLSNDSTENIDLDVLHSFQKHPASESALYAAMDTTIGAGAFNPFLSQMVLMQYNDAQTRITNSLTRGGSALTGRLAQENSNMFASTFVPMAARKSDYDNTDGSADSDRSCEDSPRRSSSANEYLSRRSSTASDGSTIAKDAGFWRSVTGMSRSRSGPISPSSKPKRTLLHPSDCARKRRSGVANMSMDSGDSITSEDVKTIEMKGKLLTGDEVNYSYIALNTGIQGKDSVVLYTDHPRPKFRSDFSISEKNIS</sequence>
<feature type="region of interest" description="Disordered" evidence="11">
    <location>
        <begin position="557"/>
        <end position="598"/>
    </location>
</feature>
<keyword evidence="13" id="KW-1185">Reference proteome</keyword>
<dbReference type="InterPro" id="IPR017191">
    <property type="entry name" value="Junctophilin"/>
</dbReference>
<evidence type="ECO:0000256" key="4">
    <source>
        <dbReference type="ARBA" id="ARBA00008599"/>
    </source>
</evidence>
<dbReference type="EnsemblMetazoa" id="CLYHEMT013633.1">
    <property type="protein sequence ID" value="CLYHEMP013633.1"/>
    <property type="gene ID" value="CLYHEMG013633"/>
</dbReference>
<feature type="region of interest" description="Disordered" evidence="11">
    <location>
        <begin position="403"/>
        <end position="443"/>
    </location>
</feature>
<dbReference type="Pfam" id="PF02493">
    <property type="entry name" value="MORN"/>
    <property type="match status" value="8"/>
</dbReference>
<reference evidence="12" key="1">
    <citation type="submission" date="2021-01" db="UniProtKB">
        <authorList>
            <consortium name="EnsemblMetazoa"/>
        </authorList>
    </citation>
    <scope>IDENTIFICATION</scope>
</reference>
<evidence type="ECO:0000256" key="1">
    <source>
        <dbReference type="ARBA" id="ARBA00004163"/>
    </source>
</evidence>
<evidence type="ECO:0000256" key="3">
    <source>
        <dbReference type="ARBA" id="ARBA00004236"/>
    </source>
</evidence>
<keyword evidence="5" id="KW-1003">Cell membrane</keyword>
<organism evidence="12 13">
    <name type="scientific">Clytia hemisphaerica</name>
    <dbReference type="NCBI Taxonomy" id="252671"/>
    <lineage>
        <taxon>Eukaryota</taxon>
        <taxon>Metazoa</taxon>
        <taxon>Cnidaria</taxon>
        <taxon>Hydrozoa</taxon>
        <taxon>Hydroidolina</taxon>
        <taxon>Leptothecata</taxon>
        <taxon>Obeliida</taxon>
        <taxon>Clytiidae</taxon>
        <taxon>Clytia</taxon>
    </lineage>
</organism>
<comment type="subcellular location">
    <subcellularLocation>
        <location evidence="3">Cell membrane</location>
    </subcellularLocation>
    <subcellularLocation>
        <location evidence="2">Endomembrane system</location>
        <topology evidence="2">Peripheral membrane protein</topology>
    </subcellularLocation>
    <subcellularLocation>
        <location evidence="1">Endoplasmic reticulum membrane</location>
        <topology evidence="1">Single-pass type IV membrane protein</topology>
    </subcellularLocation>
</comment>
<evidence type="ECO:0000256" key="5">
    <source>
        <dbReference type="ARBA" id="ARBA00022475"/>
    </source>
</evidence>
<dbReference type="PANTHER" id="PTHR23085:SF16">
    <property type="entry name" value="GH28348P"/>
    <property type="match status" value="1"/>
</dbReference>
<dbReference type="SMART" id="SM00698">
    <property type="entry name" value="MORN"/>
    <property type="match status" value="7"/>
</dbReference>
<dbReference type="GO" id="GO:0005789">
    <property type="term" value="C:endoplasmic reticulum membrane"/>
    <property type="evidence" value="ECO:0007669"/>
    <property type="project" value="UniProtKB-SubCell"/>
</dbReference>
<dbReference type="GO" id="GO:0005886">
    <property type="term" value="C:plasma membrane"/>
    <property type="evidence" value="ECO:0007669"/>
    <property type="project" value="UniProtKB-SubCell"/>
</dbReference>
<dbReference type="GeneID" id="136806788"/>
<dbReference type="InterPro" id="IPR003409">
    <property type="entry name" value="MORN"/>
</dbReference>
<dbReference type="Proteomes" id="UP000594262">
    <property type="component" value="Unplaced"/>
</dbReference>
<dbReference type="OrthoDB" id="284854at2759"/>
<accession>A0A7M5WW15</accession>
<proteinExistence type="inferred from homology"/>
<evidence type="ECO:0000256" key="6">
    <source>
        <dbReference type="ARBA" id="ARBA00022692"/>
    </source>
</evidence>
<keyword evidence="7" id="KW-0677">Repeat</keyword>
<dbReference type="GO" id="GO:0030314">
    <property type="term" value="C:junctional membrane complex"/>
    <property type="evidence" value="ECO:0007669"/>
    <property type="project" value="InterPro"/>
</dbReference>
<dbReference type="SUPFAM" id="SSF82185">
    <property type="entry name" value="Histone H3 K4-specific methyltransferase SET7/9 N-terminal domain"/>
    <property type="match status" value="3"/>
</dbReference>
<feature type="compositionally biased region" description="Polar residues" evidence="11">
    <location>
        <begin position="423"/>
        <end position="434"/>
    </location>
</feature>
<feature type="compositionally biased region" description="Polar residues" evidence="11">
    <location>
        <begin position="579"/>
        <end position="598"/>
    </location>
</feature>
<dbReference type="AlphaFoldDB" id="A0A7M5WW15"/>
<keyword evidence="9" id="KW-1133">Transmembrane helix</keyword>
<evidence type="ECO:0000256" key="2">
    <source>
        <dbReference type="ARBA" id="ARBA00004184"/>
    </source>
</evidence>
<keyword evidence="8" id="KW-0256">Endoplasmic reticulum</keyword>
<evidence type="ECO:0000313" key="13">
    <source>
        <dbReference type="Proteomes" id="UP000594262"/>
    </source>
</evidence>
<protein>
    <submittedName>
        <fullName evidence="12">Uncharacterized protein</fullName>
    </submittedName>
</protein>